<dbReference type="GO" id="GO:0006307">
    <property type="term" value="P:DNA alkylation repair"/>
    <property type="evidence" value="ECO:0007669"/>
    <property type="project" value="InterPro"/>
</dbReference>
<proteinExistence type="predicted"/>
<dbReference type="AlphaFoldDB" id="A0A856MC79"/>
<dbReference type="InterPro" id="IPR027450">
    <property type="entry name" value="AlkB-like"/>
</dbReference>
<dbReference type="PANTHER" id="PTHR31212">
    <property type="entry name" value="ALPHA-KETOGLUTARATE-DEPENDENT DIOXYGENASE ALKB HOMOLOG 3"/>
    <property type="match status" value="1"/>
</dbReference>
<dbReference type="PANTHER" id="PTHR31212:SF4">
    <property type="entry name" value="ALPHA-KETOGLUTARATE-DEPENDENT DIOXYGENASE ALKB HOMOLOG 3"/>
    <property type="match status" value="1"/>
</dbReference>
<dbReference type="Pfam" id="PF13532">
    <property type="entry name" value="2OG-FeII_Oxy_2"/>
    <property type="match status" value="1"/>
</dbReference>
<keyword evidence="3" id="KW-1185">Reference proteome</keyword>
<dbReference type="EMBL" id="CP030118">
    <property type="protein sequence ID" value="QDL08783.1"/>
    <property type="molecule type" value="Genomic_DNA"/>
</dbReference>
<sequence>MYDGLKCHELDKNHKFWTGILPDELHLNQAELNNLWDIHPCDAHEIKMYGRFVKAPRWQQVYGVDYHYTGRVNKALPIPLLLEPLGQWSKEKINNHLNGMVVNWYDGKLGHYMGKHRDSTTNMLSGAPIVVISFGEERIFRLRPWKGEGYKDFVTKHGCVFVIPYETNQAWTHEIPFSKKYQGQRISLTLRAFDVM</sequence>
<name>A0A856MC79_9CYAN</name>
<dbReference type="SUPFAM" id="SSF51197">
    <property type="entry name" value="Clavaminate synthase-like"/>
    <property type="match status" value="1"/>
</dbReference>
<gene>
    <name evidence="2" type="ORF">DP114_13560</name>
</gene>
<accession>A0A856MC79</accession>
<evidence type="ECO:0000259" key="1">
    <source>
        <dbReference type="PROSITE" id="PS51471"/>
    </source>
</evidence>
<dbReference type="Gene3D" id="2.60.120.590">
    <property type="entry name" value="Alpha-ketoglutarate-dependent dioxygenase AlkB-like"/>
    <property type="match status" value="1"/>
</dbReference>
<dbReference type="GO" id="GO:0051213">
    <property type="term" value="F:dioxygenase activity"/>
    <property type="evidence" value="ECO:0007669"/>
    <property type="project" value="InterPro"/>
</dbReference>
<dbReference type="Proteomes" id="UP000503129">
    <property type="component" value="Chromosome"/>
</dbReference>
<reference evidence="2 3" key="1">
    <citation type="submission" date="2018-06" db="EMBL/GenBank/DDBJ databases">
        <title>Comparative genomics of Brasilonema spp. strains.</title>
        <authorList>
            <person name="Alvarenga D.O."/>
            <person name="Fiore M.F."/>
            <person name="Varani A.M."/>
        </authorList>
    </citation>
    <scope>NUCLEOTIDE SEQUENCE [LARGE SCALE GENOMIC DNA]</scope>
    <source>
        <strain evidence="2 3">CENA114</strain>
    </source>
</reference>
<dbReference type="RefSeq" id="WP_169263766.1">
    <property type="nucleotide sequence ID" value="NZ_CAWOXK010000001.1"/>
</dbReference>
<protein>
    <submittedName>
        <fullName evidence="2">2OG-Fe(II) oxygenase</fullName>
    </submittedName>
</protein>
<dbReference type="InterPro" id="IPR005123">
    <property type="entry name" value="Oxoglu/Fe-dep_dioxygenase_dom"/>
</dbReference>
<feature type="domain" description="Fe2OG dioxygenase" evidence="1">
    <location>
        <begin position="96"/>
        <end position="196"/>
    </location>
</feature>
<evidence type="ECO:0000313" key="3">
    <source>
        <dbReference type="Proteomes" id="UP000503129"/>
    </source>
</evidence>
<dbReference type="PROSITE" id="PS51471">
    <property type="entry name" value="FE2OG_OXY"/>
    <property type="match status" value="1"/>
</dbReference>
<organism evidence="2 3">
    <name type="scientific">Brasilonema sennae CENA114</name>
    <dbReference type="NCBI Taxonomy" id="415709"/>
    <lineage>
        <taxon>Bacteria</taxon>
        <taxon>Bacillati</taxon>
        <taxon>Cyanobacteriota</taxon>
        <taxon>Cyanophyceae</taxon>
        <taxon>Nostocales</taxon>
        <taxon>Scytonemataceae</taxon>
        <taxon>Brasilonema</taxon>
        <taxon>Bromeliae group (in: Brasilonema)</taxon>
    </lineage>
</organism>
<evidence type="ECO:0000313" key="2">
    <source>
        <dbReference type="EMBL" id="QDL08783.1"/>
    </source>
</evidence>
<dbReference type="KEGG" id="bsen:DP114_13560"/>
<dbReference type="InterPro" id="IPR037151">
    <property type="entry name" value="AlkB-like_sf"/>
</dbReference>
<dbReference type="InterPro" id="IPR032854">
    <property type="entry name" value="ALKBH3"/>
</dbReference>